<dbReference type="Proteomes" id="UP000638848">
    <property type="component" value="Unassembled WGS sequence"/>
</dbReference>
<feature type="domain" description="ABC-type glycine betaine transport system substrate-binding" evidence="3">
    <location>
        <begin position="49"/>
        <end position="343"/>
    </location>
</feature>
<evidence type="ECO:0000259" key="3">
    <source>
        <dbReference type="Pfam" id="PF04069"/>
    </source>
</evidence>
<sequence length="348" mass="35608">MSRPRAAAALLAAAAAVLSGCGPADPPPAPETSAPTATAPATPSAAAGPVRIATGPTEQTAVLAHLYAGRLREAGFDASVVDTGTDRDAYLGALERGEVELVPDHSGNLYLHLRGLEPVGPATPAPTGTPAPTPTPARGGLAEDLSELLGLGGEGADNDDVLAGVRDVLPEGLRILEPAPAENTVAVVVTRATAVEHSLEDLADLGPICAGIALGADPDFADRPYGIEGLAEAYECVPEDVVPFGSAEELVTALLEDEVQAAALFTASPEIEDNALVVLGDPLNNFVPQRVVPVADEDLPEAAADVVDEVSAGIGTEDLVLMTRMTTARDPYRPEEAARYWLEGGDDT</sequence>
<dbReference type="SUPFAM" id="SSF53850">
    <property type="entry name" value="Periplasmic binding protein-like II"/>
    <property type="match status" value="1"/>
</dbReference>
<dbReference type="PROSITE" id="PS51257">
    <property type="entry name" value="PROKAR_LIPOPROTEIN"/>
    <property type="match status" value="1"/>
</dbReference>
<dbReference type="Gene3D" id="3.40.190.10">
    <property type="entry name" value="Periplasmic binding protein-like II"/>
    <property type="match status" value="2"/>
</dbReference>
<feature type="chain" id="PRO_5038070142" evidence="2">
    <location>
        <begin position="25"/>
        <end position="348"/>
    </location>
</feature>
<comment type="caution">
    <text evidence="4">The sequence shown here is derived from an EMBL/GenBank/DDBJ whole genome shotgun (WGS) entry which is preliminary data.</text>
</comment>
<dbReference type="InterPro" id="IPR007210">
    <property type="entry name" value="ABC_Gly_betaine_transp_sub-bd"/>
</dbReference>
<reference evidence="4" key="1">
    <citation type="journal article" date="2014" name="Int. J. Syst. Evol. Microbiol.">
        <title>Complete genome sequence of Corynebacterium casei LMG S-19264T (=DSM 44701T), isolated from a smear-ripened cheese.</title>
        <authorList>
            <consortium name="US DOE Joint Genome Institute (JGI-PGF)"/>
            <person name="Walter F."/>
            <person name="Albersmeier A."/>
            <person name="Kalinowski J."/>
            <person name="Ruckert C."/>
        </authorList>
    </citation>
    <scope>NUCLEOTIDE SEQUENCE</scope>
    <source>
        <strain evidence="4">CGMCC 1.12187</strain>
    </source>
</reference>
<dbReference type="Gene3D" id="3.40.190.120">
    <property type="entry name" value="Osmoprotection protein (prox), domain 2"/>
    <property type="match status" value="1"/>
</dbReference>
<dbReference type="Pfam" id="PF04069">
    <property type="entry name" value="OpuAC"/>
    <property type="match status" value="1"/>
</dbReference>
<feature type="compositionally biased region" description="Low complexity" evidence="1">
    <location>
        <begin position="31"/>
        <end position="49"/>
    </location>
</feature>
<dbReference type="GO" id="GO:0043190">
    <property type="term" value="C:ATP-binding cassette (ABC) transporter complex"/>
    <property type="evidence" value="ECO:0007669"/>
    <property type="project" value="InterPro"/>
</dbReference>
<keyword evidence="2" id="KW-0732">Signal</keyword>
<dbReference type="AlphaFoldDB" id="A0A917GM20"/>
<dbReference type="RefSeq" id="WP_188535208.1">
    <property type="nucleotide sequence ID" value="NZ_BMEQ01000004.1"/>
</dbReference>
<keyword evidence="5" id="KW-1185">Reference proteome</keyword>
<proteinExistence type="predicted"/>
<reference evidence="4" key="2">
    <citation type="submission" date="2020-09" db="EMBL/GenBank/DDBJ databases">
        <authorList>
            <person name="Sun Q."/>
            <person name="Zhou Y."/>
        </authorList>
    </citation>
    <scope>NUCLEOTIDE SEQUENCE</scope>
    <source>
        <strain evidence="4">CGMCC 1.12187</strain>
    </source>
</reference>
<dbReference type="EMBL" id="BMEQ01000004">
    <property type="protein sequence ID" value="GGG50896.1"/>
    <property type="molecule type" value="Genomic_DNA"/>
</dbReference>
<feature type="compositionally biased region" description="Pro residues" evidence="1">
    <location>
        <begin position="121"/>
        <end position="135"/>
    </location>
</feature>
<evidence type="ECO:0000256" key="2">
    <source>
        <dbReference type="SAM" id="SignalP"/>
    </source>
</evidence>
<organism evidence="4 5">
    <name type="scientific">Kocuria dechangensis</name>
    <dbReference type="NCBI Taxonomy" id="1176249"/>
    <lineage>
        <taxon>Bacteria</taxon>
        <taxon>Bacillati</taxon>
        <taxon>Actinomycetota</taxon>
        <taxon>Actinomycetes</taxon>
        <taxon>Micrococcales</taxon>
        <taxon>Micrococcaceae</taxon>
        <taxon>Kocuria</taxon>
    </lineage>
</organism>
<evidence type="ECO:0000313" key="4">
    <source>
        <dbReference type="EMBL" id="GGG50896.1"/>
    </source>
</evidence>
<protein>
    <submittedName>
        <fullName evidence="4">Glycine/betaine ABC transporter permease</fullName>
    </submittedName>
</protein>
<evidence type="ECO:0000256" key="1">
    <source>
        <dbReference type="SAM" id="MobiDB-lite"/>
    </source>
</evidence>
<feature type="region of interest" description="Disordered" evidence="1">
    <location>
        <begin position="118"/>
        <end position="139"/>
    </location>
</feature>
<gene>
    <name evidence="4" type="ORF">GCM10011374_11900</name>
</gene>
<dbReference type="GO" id="GO:0022857">
    <property type="term" value="F:transmembrane transporter activity"/>
    <property type="evidence" value="ECO:0007669"/>
    <property type="project" value="InterPro"/>
</dbReference>
<name>A0A917GM20_9MICC</name>
<feature type="region of interest" description="Disordered" evidence="1">
    <location>
        <begin position="21"/>
        <end position="50"/>
    </location>
</feature>
<evidence type="ECO:0000313" key="5">
    <source>
        <dbReference type="Proteomes" id="UP000638848"/>
    </source>
</evidence>
<feature type="signal peptide" evidence="2">
    <location>
        <begin position="1"/>
        <end position="24"/>
    </location>
</feature>
<accession>A0A917GM20</accession>